<keyword evidence="4" id="KW-0548">Nucleotidyltransferase</keyword>
<name>A0A087UFM6_STEMI</name>
<sequence>MFVLEKILQIYGNAMHDMHFLLIPAGGYSQRLPNLCVTGKLFCPLPFGEMRYQMLDLILATYLPFLKNMPPGVFLASSDAIISYSLSDKDIWTFKNEGFTALAHPSPVHIGTSHGVYILPENQDLGNNSTVMSECLRVLQKPSVDEMYDKGAVLKSSCLAGMSLTLKEMPKK</sequence>
<dbReference type="EMBL" id="KK119611">
    <property type="protein sequence ID" value="KFM76165.1"/>
    <property type="molecule type" value="Genomic_DNA"/>
</dbReference>
<reference evidence="4 5" key="1">
    <citation type="submission" date="2013-11" db="EMBL/GenBank/DDBJ databases">
        <title>Genome sequencing of Stegodyphus mimosarum.</title>
        <authorList>
            <person name="Bechsgaard J."/>
        </authorList>
    </citation>
    <scope>NUCLEOTIDE SEQUENCE [LARGE SCALE GENOMIC DNA]</scope>
</reference>
<dbReference type="PANTHER" id="PTHR15045:SF1">
    <property type="entry name" value="FUCOSE-1-PHOSPHATE GUANYLYLTRANSFERASE"/>
    <property type="match status" value="1"/>
</dbReference>
<protein>
    <submittedName>
        <fullName evidence="4">Fucose-1-phosphate guanylyltransferase</fullName>
    </submittedName>
</protein>
<keyword evidence="2" id="KW-0547">Nucleotide-binding</keyword>
<accession>A0A087UFM6</accession>
<keyword evidence="5" id="KW-1185">Reference proteome</keyword>
<evidence type="ECO:0000259" key="3">
    <source>
        <dbReference type="Pfam" id="PF07959"/>
    </source>
</evidence>
<dbReference type="OrthoDB" id="10062280at2759"/>
<dbReference type="AlphaFoldDB" id="A0A087UFM6"/>
<evidence type="ECO:0000256" key="2">
    <source>
        <dbReference type="ARBA" id="ARBA00022741"/>
    </source>
</evidence>
<dbReference type="PANTHER" id="PTHR15045">
    <property type="entry name" value="FUCOSE-1-PHOSPHATE GUANYLYLTRANSFERASE"/>
    <property type="match status" value="1"/>
</dbReference>
<feature type="domain" description="GDP-fucose pyrophosphorylase" evidence="3">
    <location>
        <begin position="13"/>
        <end position="158"/>
    </location>
</feature>
<feature type="non-terminal residue" evidence="4">
    <location>
        <position position="172"/>
    </location>
</feature>
<dbReference type="Proteomes" id="UP000054359">
    <property type="component" value="Unassembled WGS sequence"/>
</dbReference>
<dbReference type="GO" id="GO:0042350">
    <property type="term" value="P:GDP-L-fucose biosynthetic process"/>
    <property type="evidence" value="ECO:0007669"/>
    <property type="project" value="UniProtKB-ARBA"/>
</dbReference>
<dbReference type="GO" id="GO:0000166">
    <property type="term" value="F:nucleotide binding"/>
    <property type="evidence" value="ECO:0007669"/>
    <property type="project" value="UniProtKB-KW"/>
</dbReference>
<dbReference type="STRING" id="407821.A0A087UFM6"/>
<dbReference type="Pfam" id="PF07959">
    <property type="entry name" value="Fucose_pyrophosphorylase"/>
    <property type="match status" value="1"/>
</dbReference>
<gene>
    <name evidence="4" type="ORF">X975_18671</name>
</gene>
<dbReference type="GO" id="GO:0016779">
    <property type="term" value="F:nucleotidyltransferase activity"/>
    <property type="evidence" value="ECO:0007669"/>
    <property type="project" value="UniProtKB-KW"/>
</dbReference>
<proteinExistence type="predicted"/>
<keyword evidence="1 4" id="KW-0808">Transferase</keyword>
<evidence type="ECO:0000313" key="4">
    <source>
        <dbReference type="EMBL" id="KFM76165.1"/>
    </source>
</evidence>
<dbReference type="InterPro" id="IPR012887">
    <property type="entry name" value="GDP_fucose_pyrophosphorylase"/>
</dbReference>
<evidence type="ECO:0000313" key="5">
    <source>
        <dbReference type="Proteomes" id="UP000054359"/>
    </source>
</evidence>
<evidence type="ECO:0000256" key="1">
    <source>
        <dbReference type="ARBA" id="ARBA00022679"/>
    </source>
</evidence>
<organism evidence="4 5">
    <name type="scientific">Stegodyphus mimosarum</name>
    <name type="common">African social velvet spider</name>
    <dbReference type="NCBI Taxonomy" id="407821"/>
    <lineage>
        <taxon>Eukaryota</taxon>
        <taxon>Metazoa</taxon>
        <taxon>Ecdysozoa</taxon>
        <taxon>Arthropoda</taxon>
        <taxon>Chelicerata</taxon>
        <taxon>Arachnida</taxon>
        <taxon>Araneae</taxon>
        <taxon>Araneomorphae</taxon>
        <taxon>Entelegynae</taxon>
        <taxon>Eresoidea</taxon>
        <taxon>Eresidae</taxon>
        <taxon>Stegodyphus</taxon>
    </lineage>
</organism>